<proteinExistence type="inferred from homology"/>
<dbReference type="SUPFAM" id="SSF46689">
    <property type="entry name" value="Homeodomain-like"/>
    <property type="match status" value="1"/>
</dbReference>
<evidence type="ECO:0000313" key="12">
    <source>
        <dbReference type="RefSeq" id="XP_018015814.1"/>
    </source>
</evidence>
<dbReference type="PRINTS" id="PR00031">
    <property type="entry name" value="HTHREPRESSR"/>
</dbReference>
<dbReference type="Gene3D" id="1.10.10.60">
    <property type="entry name" value="Homeodomain-like"/>
    <property type="match status" value="1"/>
</dbReference>
<comment type="subcellular location">
    <subcellularLocation>
        <location evidence="1 7 8">Nucleus</location>
    </subcellularLocation>
</comment>
<dbReference type="InterPro" id="IPR009057">
    <property type="entry name" value="Homeodomain-like_sf"/>
</dbReference>
<dbReference type="PANTHER" id="PTHR46294">
    <property type="entry name" value="SEGMENTATION PROTEIN EVEN-SKIPPED"/>
    <property type="match status" value="1"/>
</dbReference>
<dbReference type="PROSITE" id="PS00027">
    <property type="entry name" value="HOMEOBOX_1"/>
    <property type="match status" value="1"/>
</dbReference>
<dbReference type="OrthoDB" id="6159439at2759"/>
<evidence type="ECO:0000313" key="11">
    <source>
        <dbReference type="Proteomes" id="UP000694843"/>
    </source>
</evidence>
<dbReference type="InterPro" id="IPR000047">
    <property type="entry name" value="HTH_motif"/>
</dbReference>
<dbReference type="PRINTS" id="PR00024">
    <property type="entry name" value="HOMEOBOX"/>
</dbReference>
<evidence type="ECO:0000256" key="2">
    <source>
        <dbReference type="ARBA" id="ARBA00022473"/>
    </source>
</evidence>
<dbReference type="PANTHER" id="PTHR46294:SF4">
    <property type="entry name" value="SEGMENTATION PROTEIN EVEN-SKIPPED"/>
    <property type="match status" value="1"/>
</dbReference>
<evidence type="ECO:0000256" key="4">
    <source>
        <dbReference type="ARBA" id="ARBA00023155"/>
    </source>
</evidence>
<organism evidence="11 12">
    <name type="scientific">Hyalella azteca</name>
    <name type="common">Amphipod</name>
    <dbReference type="NCBI Taxonomy" id="294128"/>
    <lineage>
        <taxon>Eukaryota</taxon>
        <taxon>Metazoa</taxon>
        <taxon>Ecdysozoa</taxon>
        <taxon>Arthropoda</taxon>
        <taxon>Crustacea</taxon>
        <taxon>Multicrustacea</taxon>
        <taxon>Malacostraca</taxon>
        <taxon>Eumalacostraca</taxon>
        <taxon>Peracarida</taxon>
        <taxon>Amphipoda</taxon>
        <taxon>Senticaudata</taxon>
        <taxon>Talitrida</taxon>
        <taxon>Talitroidea</taxon>
        <taxon>Hyalellidae</taxon>
        <taxon>Hyalella</taxon>
    </lineage>
</organism>
<dbReference type="GO" id="GO:0000981">
    <property type="term" value="F:DNA-binding transcription factor activity, RNA polymerase II-specific"/>
    <property type="evidence" value="ECO:0007669"/>
    <property type="project" value="InterPro"/>
</dbReference>
<evidence type="ECO:0000256" key="7">
    <source>
        <dbReference type="PROSITE-ProRule" id="PRU00108"/>
    </source>
</evidence>
<dbReference type="GeneID" id="108672624"/>
<dbReference type="SMART" id="SM00389">
    <property type="entry name" value="HOX"/>
    <property type="match status" value="1"/>
</dbReference>
<evidence type="ECO:0000256" key="1">
    <source>
        <dbReference type="ARBA" id="ARBA00004123"/>
    </source>
</evidence>
<dbReference type="RefSeq" id="XP_018015814.1">
    <property type="nucleotide sequence ID" value="XM_018160325.1"/>
</dbReference>
<keyword evidence="5 7" id="KW-0539">Nucleus</keyword>
<dbReference type="InterPro" id="IPR017970">
    <property type="entry name" value="Homeobox_CS"/>
</dbReference>
<gene>
    <name evidence="12" type="primary">LOC108672624</name>
</gene>
<comment type="similarity">
    <text evidence="6">Belongs to the even-skipped homeobox family.</text>
</comment>
<keyword evidence="4 7" id="KW-0371">Homeobox</keyword>
<evidence type="ECO:0000256" key="9">
    <source>
        <dbReference type="SAM" id="MobiDB-lite"/>
    </source>
</evidence>
<dbReference type="CDD" id="cd00086">
    <property type="entry name" value="homeodomain"/>
    <property type="match status" value="1"/>
</dbReference>
<protein>
    <submittedName>
        <fullName evidence="12">Segmentation protein even-skipped-like</fullName>
    </submittedName>
</protein>
<feature type="DNA-binding region" description="Homeobox" evidence="7">
    <location>
        <begin position="23"/>
        <end position="82"/>
    </location>
</feature>
<accession>A0A8B7NQ11</accession>
<dbReference type="GO" id="GO:0005634">
    <property type="term" value="C:nucleus"/>
    <property type="evidence" value="ECO:0007669"/>
    <property type="project" value="UniProtKB-SubCell"/>
</dbReference>
<dbReference type="InterPro" id="IPR001356">
    <property type="entry name" value="HD"/>
</dbReference>
<evidence type="ECO:0000256" key="6">
    <source>
        <dbReference type="ARBA" id="ARBA00038449"/>
    </source>
</evidence>
<evidence type="ECO:0000259" key="10">
    <source>
        <dbReference type="PROSITE" id="PS50071"/>
    </source>
</evidence>
<feature type="region of interest" description="Disordered" evidence="9">
    <location>
        <begin position="189"/>
        <end position="219"/>
    </location>
</feature>
<dbReference type="PROSITE" id="PS50071">
    <property type="entry name" value="HOMEOBOX_2"/>
    <property type="match status" value="1"/>
</dbReference>
<evidence type="ECO:0000256" key="8">
    <source>
        <dbReference type="RuleBase" id="RU000682"/>
    </source>
</evidence>
<dbReference type="InterPro" id="IPR020479">
    <property type="entry name" value="HD_metazoa"/>
</dbReference>
<reference evidence="12" key="1">
    <citation type="submission" date="2025-08" db="UniProtKB">
        <authorList>
            <consortium name="RefSeq"/>
        </authorList>
    </citation>
    <scope>IDENTIFICATION</scope>
    <source>
        <tissue evidence="12">Whole organism</tissue>
    </source>
</reference>
<evidence type="ECO:0000256" key="3">
    <source>
        <dbReference type="ARBA" id="ARBA00023125"/>
    </source>
</evidence>
<dbReference type="AlphaFoldDB" id="A0A8B7NQ11"/>
<keyword evidence="11" id="KW-1185">Reference proteome</keyword>
<dbReference type="GO" id="GO:0000978">
    <property type="term" value="F:RNA polymerase II cis-regulatory region sequence-specific DNA binding"/>
    <property type="evidence" value="ECO:0007669"/>
    <property type="project" value="TreeGrafter"/>
</dbReference>
<dbReference type="InterPro" id="IPR052002">
    <property type="entry name" value="Even-skipped_HD"/>
</dbReference>
<keyword evidence="2" id="KW-0217">Developmental protein</keyword>
<sequence length="219" mass="24586">MADSSTSSVTATTPDSSLDLSASRRYRTAFTREQVGRLETEFLRENYVSRPRRGHLAAVLGLPEATIKVWFQNRRMKDKRQRMALSWPYWDTSVLAPFLPPSGGGGPAVPVCPTAIYPLISSLNPPLNPLRPYPPHQVMPAHFPLHRHDATDGCPQVVGVPAQFAARTHKNLCQPLPISSTQQWNSYAKVKPHDMDSVTSHTRKELKRRSEFNNASDYK</sequence>
<dbReference type="Pfam" id="PF00046">
    <property type="entry name" value="Homeodomain"/>
    <property type="match status" value="1"/>
</dbReference>
<keyword evidence="3 7" id="KW-0238">DNA-binding</keyword>
<dbReference type="Proteomes" id="UP000694843">
    <property type="component" value="Unplaced"/>
</dbReference>
<evidence type="ECO:0000256" key="5">
    <source>
        <dbReference type="ARBA" id="ARBA00023242"/>
    </source>
</evidence>
<name>A0A8B7NQ11_HYAAZ</name>
<dbReference type="KEGG" id="hazt:108672624"/>
<feature type="domain" description="Homeobox" evidence="10">
    <location>
        <begin position="21"/>
        <end position="81"/>
    </location>
</feature>